<dbReference type="GO" id="GO:0004668">
    <property type="term" value="F:protein-arginine deiminase activity"/>
    <property type="evidence" value="ECO:0007669"/>
    <property type="project" value="InterPro"/>
</dbReference>
<dbReference type="GO" id="GO:0009446">
    <property type="term" value="P:putrescine biosynthetic process"/>
    <property type="evidence" value="ECO:0007669"/>
    <property type="project" value="InterPro"/>
</dbReference>
<dbReference type="KEGG" id="zmm:Zmob_1732"/>
<dbReference type="Proteomes" id="UP000001494">
    <property type="component" value="Chromosome"/>
</dbReference>
<protein>
    <submittedName>
        <fullName evidence="2">Agmatine deiminase</fullName>
        <ecNumber evidence="2">3.5.3.12</ecNumber>
    </submittedName>
</protein>
<dbReference type="OrthoDB" id="9808013at2"/>
<proteinExistence type="predicted"/>
<dbReference type="Gene3D" id="3.75.10.10">
    <property type="entry name" value="L-arginine/glycine Amidinotransferase, Chain A"/>
    <property type="match status" value="1"/>
</dbReference>
<evidence type="ECO:0000256" key="1">
    <source>
        <dbReference type="ARBA" id="ARBA00022801"/>
    </source>
</evidence>
<dbReference type="GO" id="GO:0047632">
    <property type="term" value="F:agmatine deiminase activity"/>
    <property type="evidence" value="ECO:0007669"/>
    <property type="project" value="UniProtKB-EC"/>
</dbReference>
<dbReference type="HOGENOM" id="CLU_037682_0_0_5"/>
<evidence type="ECO:0000313" key="3">
    <source>
        <dbReference type="Proteomes" id="UP000001494"/>
    </source>
</evidence>
<evidence type="ECO:0000313" key="2">
    <source>
        <dbReference type="EMBL" id="AEH63545.1"/>
    </source>
</evidence>
<name>A0A0H3G4H1_ZYMMA</name>
<dbReference type="EC" id="3.5.3.12" evidence="2"/>
<dbReference type="InterPro" id="IPR007466">
    <property type="entry name" value="Peptidyl-Arg-deiminase_porph"/>
</dbReference>
<organism evidence="2 3">
    <name type="scientific">Zymomonas mobilis subsp. mobilis (strain ATCC 10988 / DSM 424 / LMG 404 / NCIMB 8938 / NRRL B-806 / ZM1)</name>
    <dbReference type="NCBI Taxonomy" id="555217"/>
    <lineage>
        <taxon>Bacteria</taxon>
        <taxon>Pseudomonadati</taxon>
        <taxon>Pseudomonadota</taxon>
        <taxon>Alphaproteobacteria</taxon>
        <taxon>Sphingomonadales</taxon>
        <taxon>Zymomonadaceae</taxon>
        <taxon>Zymomonas</taxon>
    </lineage>
</organism>
<accession>A0A0H3G4H1</accession>
<gene>
    <name evidence="2" type="ordered locus">Zmob_1732</name>
</gene>
<dbReference type="PANTHER" id="PTHR31377:SF0">
    <property type="entry name" value="AGMATINE DEIMINASE-RELATED"/>
    <property type="match status" value="1"/>
</dbReference>
<reference evidence="2 3" key="1">
    <citation type="journal article" date="2011" name="J. Bacteriol.">
        <title>Genome sequence of the ethanol-producing Zymomonas mobilis subsp. mobilis lectotype strain ATCC 10988.</title>
        <authorList>
            <person name="Pappas K.M."/>
            <person name="Kouvelis V.N."/>
            <person name="Saunders E."/>
            <person name="Brettin T.S."/>
            <person name="Bruce D."/>
            <person name="Detter C."/>
            <person name="Balakireva M."/>
            <person name="Han C.S."/>
            <person name="Savvakis G."/>
            <person name="Kyrpides N.C."/>
            <person name="Typas M.A."/>
        </authorList>
    </citation>
    <scope>NUCLEOTIDE SEQUENCE [LARGE SCALE GENOMIC DNA]</scope>
    <source>
        <strain evidence="3">ATCC 10988 / DSM 424 / CCUG 17860 / LMG 404 / NCIMB 8938 / NRRL B-806 / ZM1</strain>
    </source>
</reference>
<dbReference type="eggNOG" id="COG2957">
    <property type="taxonomic scope" value="Bacteria"/>
</dbReference>
<dbReference type="PANTHER" id="PTHR31377">
    <property type="entry name" value="AGMATINE DEIMINASE-RELATED"/>
    <property type="match status" value="1"/>
</dbReference>
<keyword evidence="1 2" id="KW-0378">Hydrolase</keyword>
<dbReference type="Pfam" id="PF04371">
    <property type="entry name" value="PAD_porph"/>
    <property type="match status" value="1"/>
</dbReference>
<dbReference type="SUPFAM" id="SSF55909">
    <property type="entry name" value="Pentein"/>
    <property type="match status" value="1"/>
</dbReference>
<dbReference type="RefSeq" id="WP_014501237.1">
    <property type="nucleotide sequence ID" value="NC_017262.1"/>
</dbReference>
<sequence>MPYHQPAEWMPHDAVWIGFPSDASLWLEDLEPAQAEVVAFAKAVAAQGEGEKVYLVAAHKEAADQAVKMAGSDIEVICHPFGDIWLRDNAPLFVKEGDKKALALFRFNGWGGKYNLDGDQTIGRDLAKDTALPVLEKNWVLEGGSIDGDGHGLVVTTEECLLNPNRNPELSRGDIARHLRNDLGYDRVLWLRKGLHNDHTDGHVDNLARFVGENHLVVPIATDQDDPNREVYDQAAQIATEFGVKVTRIPSTGRITIDDEVVPASYMNFYIGNKVVVVPVYGAKNDSAIVQALEALFPSRKVVALPAGHILTGGGSFHCISQQWPA</sequence>
<dbReference type="EMBL" id="CP002850">
    <property type="protein sequence ID" value="AEH63545.1"/>
    <property type="molecule type" value="Genomic_DNA"/>
</dbReference>
<dbReference type="AlphaFoldDB" id="A0A0H3G4H1"/>